<dbReference type="GO" id="GO:0016020">
    <property type="term" value="C:membrane"/>
    <property type="evidence" value="ECO:0007669"/>
    <property type="project" value="UniProtKB-SubCell"/>
</dbReference>
<accession>A0A9Q1BET2</accession>
<keyword evidence="8" id="KW-0503">Monooxygenase</keyword>
<dbReference type="InterPro" id="IPR050182">
    <property type="entry name" value="Cytochrome_P450_fam2"/>
</dbReference>
<dbReference type="PRINTS" id="PR00463">
    <property type="entry name" value="EP450I"/>
</dbReference>
<feature type="binding site" description="axial binding residue" evidence="7">
    <location>
        <position position="445"/>
    </location>
    <ligand>
        <name>heme</name>
        <dbReference type="ChEBI" id="CHEBI:30413"/>
    </ligand>
    <ligandPart>
        <name>Fe</name>
        <dbReference type="ChEBI" id="CHEBI:18248"/>
    </ligandPart>
</feature>
<dbReference type="FunFam" id="1.10.630.10:FF:000004">
    <property type="entry name" value="cytochrome P450 2D15 isoform X1"/>
    <property type="match status" value="1"/>
</dbReference>
<keyword evidence="10" id="KW-1185">Reference proteome</keyword>
<gene>
    <name evidence="9" type="ORF">HOLleu_37818</name>
</gene>
<name>A0A9Q1BET2_HOLLE</name>
<evidence type="ECO:0000256" key="5">
    <source>
        <dbReference type="ARBA" id="ARBA00023004"/>
    </source>
</evidence>
<dbReference type="PROSITE" id="PS00086">
    <property type="entry name" value="CYTOCHROME_P450"/>
    <property type="match status" value="1"/>
</dbReference>
<dbReference type="GO" id="GO:0016705">
    <property type="term" value="F:oxidoreductase activity, acting on paired donors, with incorporation or reduction of molecular oxygen"/>
    <property type="evidence" value="ECO:0007669"/>
    <property type="project" value="InterPro"/>
</dbReference>
<evidence type="ECO:0000256" key="3">
    <source>
        <dbReference type="ARBA" id="ARBA00022723"/>
    </source>
</evidence>
<comment type="caution">
    <text evidence="9">The sequence shown here is derived from an EMBL/GenBank/DDBJ whole genome shotgun (WGS) entry which is preliminary data.</text>
</comment>
<evidence type="ECO:0000313" key="10">
    <source>
        <dbReference type="Proteomes" id="UP001152320"/>
    </source>
</evidence>
<keyword evidence="5 7" id="KW-0408">Iron</keyword>
<protein>
    <submittedName>
        <fullName evidence="9">Cytochrome P450 2J5</fullName>
    </submittedName>
</protein>
<keyword evidence="4 8" id="KW-0560">Oxidoreductase</keyword>
<dbReference type="PRINTS" id="PR00385">
    <property type="entry name" value="P450"/>
</dbReference>
<dbReference type="PANTHER" id="PTHR24300">
    <property type="entry name" value="CYTOCHROME P450 508A4-RELATED"/>
    <property type="match status" value="1"/>
</dbReference>
<dbReference type="InterPro" id="IPR017972">
    <property type="entry name" value="Cyt_P450_CS"/>
</dbReference>
<evidence type="ECO:0000256" key="7">
    <source>
        <dbReference type="PIRSR" id="PIRSR602401-1"/>
    </source>
</evidence>
<evidence type="ECO:0000256" key="8">
    <source>
        <dbReference type="RuleBase" id="RU000461"/>
    </source>
</evidence>
<comment type="cofactor">
    <cofactor evidence="7">
        <name>heme</name>
        <dbReference type="ChEBI" id="CHEBI:30413"/>
    </cofactor>
</comment>
<dbReference type="InterPro" id="IPR036396">
    <property type="entry name" value="Cyt_P450_sf"/>
</dbReference>
<dbReference type="OrthoDB" id="3934656at2759"/>
<dbReference type="InterPro" id="IPR001128">
    <property type="entry name" value="Cyt_P450"/>
</dbReference>
<keyword evidence="7 8" id="KW-0349">Heme</keyword>
<dbReference type="GO" id="GO:0020037">
    <property type="term" value="F:heme binding"/>
    <property type="evidence" value="ECO:0007669"/>
    <property type="project" value="InterPro"/>
</dbReference>
<dbReference type="SUPFAM" id="SSF48264">
    <property type="entry name" value="Cytochrome P450"/>
    <property type="match status" value="1"/>
</dbReference>
<sequence>MALVETLFSLLDLKTILLGLSVLYLYKFWRNPLNFAPGPWGLPVIGCLPSLVLANQEMQFLFMDWSKKYGKIFAFNVCMKPVVVLNDYQSIHEGFFSPDIQSRPELKILTRFNKGRVFLSYEGVSNGSGAVWKEQRRFILSLFRSFGIGKASYEDQISVEVSHLIELLKTHGSRSFDPNIPLTNAIANIICSVSFGKRYEYDDKEFHQFLSVIYDMFKLFGEGGLLLGLPGVAYIPFGIPKRFIEKLNCYRNFAWKIFEEHEKTLDENNVRDIVDAYLIRMKNTKDVDPELFNFFNLLWVSGDLFIAGTETMSSTLCWAILFAITYPEIQVKVQDEMDSVVGKGMKPRLSDQANLHYVNAFIAETQRMGDVAPLGVVHEVARDTRLGDFMLPKGTMVQSNLTAVFRDPQLWKDPDTFNPGRFINEEGHFFKPKEFIPFSTGHRVCLGEQLARMELFIFITHLLSTFKFSIPEGTPPPSLEATTGITRTPKPFEITVECRE</sequence>
<dbReference type="InterPro" id="IPR002401">
    <property type="entry name" value="Cyt_P450_E_grp-I"/>
</dbReference>
<organism evidence="9 10">
    <name type="scientific">Holothuria leucospilota</name>
    <name type="common">Black long sea cucumber</name>
    <name type="synonym">Mertensiothuria leucospilota</name>
    <dbReference type="NCBI Taxonomy" id="206669"/>
    <lineage>
        <taxon>Eukaryota</taxon>
        <taxon>Metazoa</taxon>
        <taxon>Echinodermata</taxon>
        <taxon>Eleutherozoa</taxon>
        <taxon>Echinozoa</taxon>
        <taxon>Holothuroidea</taxon>
        <taxon>Aspidochirotacea</taxon>
        <taxon>Aspidochirotida</taxon>
        <taxon>Holothuriidae</taxon>
        <taxon>Holothuria</taxon>
    </lineage>
</organism>
<evidence type="ECO:0000256" key="6">
    <source>
        <dbReference type="ARBA" id="ARBA00023136"/>
    </source>
</evidence>
<dbReference type="AlphaFoldDB" id="A0A9Q1BET2"/>
<reference evidence="9" key="1">
    <citation type="submission" date="2021-10" db="EMBL/GenBank/DDBJ databases">
        <title>Tropical sea cucumber genome reveals ecological adaptation and Cuvierian tubules defense mechanism.</title>
        <authorList>
            <person name="Chen T."/>
        </authorList>
    </citation>
    <scope>NUCLEOTIDE SEQUENCE</scope>
    <source>
        <strain evidence="9">Nanhai2018</strain>
        <tissue evidence="9">Muscle</tissue>
    </source>
</reference>
<evidence type="ECO:0000313" key="9">
    <source>
        <dbReference type="EMBL" id="KAJ8022818.1"/>
    </source>
</evidence>
<comment type="similarity">
    <text evidence="2 8">Belongs to the cytochrome P450 family.</text>
</comment>
<dbReference type="EMBL" id="JAIZAY010000020">
    <property type="protein sequence ID" value="KAJ8022818.1"/>
    <property type="molecule type" value="Genomic_DNA"/>
</dbReference>
<evidence type="ECO:0000256" key="1">
    <source>
        <dbReference type="ARBA" id="ARBA00004370"/>
    </source>
</evidence>
<dbReference type="GO" id="GO:0004497">
    <property type="term" value="F:monooxygenase activity"/>
    <property type="evidence" value="ECO:0007669"/>
    <property type="project" value="UniProtKB-KW"/>
</dbReference>
<comment type="subcellular location">
    <subcellularLocation>
        <location evidence="1">Membrane</location>
    </subcellularLocation>
</comment>
<keyword evidence="3 7" id="KW-0479">Metal-binding</keyword>
<evidence type="ECO:0000256" key="4">
    <source>
        <dbReference type="ARBA" id="ARBA00023002"/>
    </source>
</evidence>
<proteinExistence type="inferred from homology"/>
<dbReference type="PANTHER" id="PTHR24300:SF417">
    <property type="entry name" value="CYTOCHROME P450 508B1-RELATED"/>
    <property type="match status" value="1"/>
</dbReference>
<keyword evidence="6" id="KW-0472">Membrane</keyword>
<dbReference type="Proteomes" id="UP001152320">
    <property type="component" value="Chromosome 20"/>
</dbReference>
<evidence type="ECO:0000256" key="2">
    <source>
        <dbReference type="ARBA" id="ARBA00010617"/>
    </source>
</evidence>
<dbReference type="Pfam" id="PF00067">
    <property type="entry name" value="p450"/>
    <property type="match status" value="1"/>
</dbReference>
<dbReference type="Gene3D" id="1.10.630.10">
    <property type="entry name" value="Cytochrome P450"/>
    <property type="match status" value="1"/>
</dbReference>
<dbReference type="GO" id="GO:0005506">
    <property type="term" value="F:iron ion binding"/>
    <property type="evidence" value="ECO:0007669"/>
    <property type="project" value="InterPro"/>
</dbReference>